<reference evidence="1 2" key="1">
    <citation type="journal article" date="2008" name="PLoS Genet.">
        <title>Complete genome sequence of the complex carbohydrate-degrading marine bacterium, Saccharophagus degradans strain 2-40 T.</title>
        <authorList>
            <person name="Weiner R.M."/>
            <person name="Taylor L.E.II."/>
            <person name="Henrissat B."/>
            <person name="Hauser L."/>
            <person name="Land M."/>
            <person name="Coutinho P.M."/>
            <person name="Rancurel C."/>
            <person name="Saunders E.H."/>
            <person name="Longmire A.G."/>
            <person name="Zhang H."/>
            <person name="Bayer E.A."/>
            <person name="Gilbert H.J."/>
            <person name="Larimer F."/>
            <person name="Zhulin I.B."/>
            <person name="Ekborg N.A."/>
            <person name="Lamed R."/>
            <person name="Richardson P.M."/>
            <person name="Borovok I."/>
            <person name="Hutcheson S."/>
        </authorList>
    </citation>
    <scope>NUCLEOTIDE SEQUENCE [LARGE SCALE GENOMIC DNA]</scope>
    <source>
        <strain evidence="2">2-40 / ATCC 43961 / DSM 17024</strain>
    </source>
</reference>
<dbReference type="RefSeq" id="WP_011470387.1">
    <property type="nucleotide sequence ID" value="NC_007912.1"/>
</dbReference>
<dbReference type="STRING" id="203122.Sde_3917"/>
<sequence length="105" mass="11733">MTEDHTTTCDDVTNGLEDTPELCNPTLRADVGHAIRDALDQPNRKLCEQELTNVAAYINQLEDAVLRIHLGLLKESEVLSHLKRCTGLDIESRAYTFATMYAEDA</sequence>
<evidence type="ECO:0000313" key="2">
    <source>
        <dbReference type="Proteomes" id="UP000001947"/>
    </source>
</evidence>
<dbReference type="OrthoDB" id="9979485at2"/>
<accession>Q21DQ7</accession>
<dbReference type="HOGENOM" id="CLU_2234623_0_0_6"/>
<dbReference type="GeneID" id="98615511"/>
<keyword evidence="2" id="KW-1185">Reference proteome</keyword>
<organism evidence="1 2">
    <name type="scientific">Saccharophagus degradans (strain 2-40 / ATCC 43961 / DSM 17024)</name>
    <dbReference type="NCBI Taxonomy" id="203122"/>
    <lineage>
        <taxon>Bacteria</taxon>
        <taxon>Pseudomonadati</taxon>
        <taxon>Pseudomonadota</taxon>
        <taxon>Gammaproteobacteria</taxon>
        <taxon>Cellvibrionales</taxon>
        <taxon>Cellvibrionaceae</taxon>
        <taxon>Saccharophagus</taxon>
    </lineage>
</organism>
<dbReference type="KEGG" id="sde:Sde_3917"/>
<dbReference type="EMBL" id="CP000282">
    <property type="protein sequence ID" value="ABD83172.1"/>
    <property type="molecule type" value="Genomic_DNA"/>
</dbReference>
<protein>
    <submittedName>
        <fullName evidence="1">Uncharacterized protein</fullName>
    </submittedName>
</protein>
<dbReference type="Proteomes" id="UP000001947">
    <property type="component" value="Chromosome"/>
</dbReference>
<proteinExistence type="predicted"/>
<evidence type="ECO:0000313" key="1">
    <source>
        <dbReference type="EMBL" id="ABD83172.1"/>
    </source>
</evidence>
<gene>
    <name evidence="1" type="ordered locus">Sde_3917</name>
</gene>
<name>Q21DQ7_SACD2</name>
<dbReference type="AlphaFoldDB" id="Q21DQ7"/>